<dbReference type="GO" id="GO:0005737">
    <property type="term" value="C:cytoplasm"/>
    <property type="evidence" value="ECO:0007669"/>
    <property type="project" value="UniProtKB-ARBA"/>
</dbReference>
<keyword evidence="15" id="KW-1185">Reference proteome</keyword>
<evidence type="ECO:0000256" key="1">
    <source>
        <dbReference type="ARBA" id="ARBA00006234"/>
    </source>
</evidence>
<dbReference type="GO" id="GO:0005524">
    <property type="term" value="F:ATP binding"/>
    <property type="evidence" value="ECO:0007669"/>
    <property type="project" value="UniProtKB-KW"/>
</dbReference>
<dbReference type="FunFam" id="3.30.310.80:FF:000020">
    <property type="entry name" value="Non-specific serine/threonine protein kinase"/>
    <property type="match status" value="1"/>
</dbReference>
<feature type="compositionally biased region" description="Polar residues" evidence="11">
    <location>
        <begin position="237"/>
        <end position="251"/>
    </location>
</feature>
<comment type="catalytic activity">
    <reaction evidence="9">
        <text>L-threonyl-[protein] + ATP = O-phospho-L-threonyl-[protein] + ADP + H(+)</text>
        <dbReference type="Rhea" id="RHEA:46608"/>
        <dbReference type="Rhea" id="RHEA-COMP:11060"/>
        <dbReference type="Rhea" id="RHEA-COMP:11605"/>
        <dbReference type="ChEBI" id="CHEBI:15378"/>
        <dbReference type="ChEBI" id="CHEBI:30013"/>
        <dbReference type="ChEBI" id="CHEBI:30616"/>
        <dbReference type="ChEBI" id="CHEBI:61977"/>
        <dbReference type="ChEBI" id="CHEBI:456216"/>
        <dbReference type="EC" id="2.7.11.1"/>
    </reaction>
</comment>
<dbReference type="FunFam" id="1.10.8.10:FF:000055">
    <property type="entry name" value="Non-specific serine/threonine protein kinase"/>
    <property type="match status" value="1"/>
</dbReference>
<evidence type="ECO:0000256" key="3">
    <source>
        <dbReference type="ARBA" id="ARBA00022527"/>
    </source>
</evidence>
<dbReference type="SUPFAM" id="SSF103243">
    <property type="entry name" value="KA1-like"/>
    <property type="match status" value="1"/>
</dbReference>
<feature type="region of interest" description="Disordered" evidence="11">
    <location>
        <begin position="235"/>
        <end position="281"/>
    </location>
</feature>
<sequence length="301" mass="33740">MLMVDPMKRATIKDVIAHEWFQKDLPAYLFPPVNESEASIVDIEAVREVTERYNVPEEEVTAALLGDDPHHHLSIAYNLIVDNKRIADETAKLTIEEFYQVAPNKLHYSDQHRHPERIAAAVSNKITPTLENAAAGDASFNNMAALQSTGYKSGIKRAKWHLGIRSQSRPEDIMYEVFRAMKSLDMEWKVLNPYHVIARKKPENPVADPPKMSLQLYQVDQRSYLLDFKSLVDDESSPGSACSSRHASMSMPSKPPGMRSSRQTVSMDVDPSPPPSPSGAKLSQTMQFFEMCASLIGTLAR</sequence>
<evidence type="ECO:0000313" key="15">
    <source>
        <dbReference type="Proteomes" id="UP000252519"/>
    </source>
</evidence>
<evidence type="ECO:0000256" key="10">
    <source>
        <dbReference type="ARBA" id="ARBA00048679"/>
    </source>
</evidence>
<dbReference type="CDD" id="cd12122">
    <property type="entry name" value="AMPKA_C"/>
    <property type="match status" value="1"/>
</dbReference>
<name>A0A368G5A8_ANCCA</name>
<keyword evidence="5" id="KW-0808">Transferase</keyword>
<dbReference type="Proteomes" id="UP000252519">
    <property type="component" value="Unassembled WGS sequence"/>
</dbReference>
<evidence type="ECO:0000256" key="5">
    <source>
        <dbReference type="ARBA" id="ARBA00022679"/>
    </source>
</evidence>
<reference evidence="14 15" key="1">
    <citation type="submission" date="2014-10" db="EMBL/GenBank/DDBJ databases">
        <title>Draft genome of the hookworm Ancylostoma caninum.</title>
        <authorList>
            <person name="Mitreva M."/>
        </authorList>
    </citation>
    <scope>NUCLEOTIDE SEQUENCE [LARGE SCALE GENOMIC DNA]</scope>
    <source>
        <strain evidence="14 15">Baltimore</strain>
    </source>
</reference>
<feature type="domain" description="PRKAA1/2 autoinhibitory" evidence="13">
    <location>
        <begin position="41"/>
        <end position="86"/>
    </location>
</feature>
<organism evidence="14 15">
    <name type="scientific">Ancylostoma caninum</name>
    <name type="common">Dog hookworm</name>
    <dbReference type="NCBI Taxonomy" id="29170"/>
    <lineage>
        <taxon>Eukaryota</taxon>
        <taxon>Metazoa</taxon>
        <taxon>Ecdysozoa</taxon>
        <taxon>Nematoda</taxon>
        <taxon>Chromadorea</taxon>
        <taxon>Rhabditida</taxon>
        <taxon>Rhabditina</taxon>
        <taxon>Rhabditomorpha</taxon>
        <taxon>Strongyloidea</taxon>
        <taxon>Ancylostomatidae</taxon>
        <taxon>Ancylostomatinae</taxon>
        <taxon>Ancylostoma</taxon>
    </lineage>
</organism>
<evidence type="ECO:0000256" key="6">
    <source>
        <dbReference type="ARBA" id="ARBA00022741"/>
    </source>
</evidence>
<evidence type="ECO:0000256" key="8">
    <source>
        <dbReference type="ARBA" id="ARBA00022840"/>
    </source>
</evidence>
<keyword evidence="7" id="KW-0418">Kinase</keyword>
<dbReference type="CDD" id="cd14336">
    <property type="entry name" value="UBA_AID_AMPKalpha"/>
    <property type="match status" value="1"/>
</dbReference>
<evidence type="ECO:0000259" key="13">
    <source>
        <dbReference type="Pfam" id="PF21147"/>
    </source>
</evidence>
<comment type="similarity">
    <text evidence="1">Belongs to the protein kinase superfamily. CAMK Ser/Thr protein kinase family. SNF1 subfamily.</text>
</comment>
<feature type="domain" description="AMPK C-terminal adenylate sensor" evidence="12">
    <location>
        <begin position="159"/>
        <end position="250"/>
    </location>
</feature>
<keyword evidence="6" id="KW-0547">Nucleotide-binding</keyword>
<dbReference type="Pfam" id="PF16579">
    <property type="entry name" value="AdenylateSensor"/>
    <property type="match status" value="1"/>
</dbReference>
<dbReference type="EMBL" id="JOJR01000416">
    <property type="protein sequence ID" value="RCN38190.1"/>
    <property type="molecule type" value="Genomic_DNA"/>
</dbReference>
<accession>A0A368G5A8</accession>
<evidence type="ECO:0000256" key="11">
    <source>
        <dbReference type="SAM" id="MobiDB-lite"/>
    </source>
</evidence>
<evidence type="ECO:0000256" key="9">
    <source>
        <dbReference type="ARBA" id="ARBA00047899"/>
    </source>
</evidence>
<dbReference type="OrthoDB" id="193931at2759"/>
<evidence type="ECO:0000259" key="12">
    <source>
        <dbReference type="Pfam" id="PF16579"/>
    </source>
</evidence>
<dbReference type="EC" id="2.7.11.1" evidence="2"/>
<dbReference type="AlphaFoldDB" id="A0A368G5A8"/>
<dbReference type="InterPro" id="IPR049020">
    <property type="entry name" value="PRKAA1/2_AID"/>
</dbReference>
<dbReference type="Gene3D" id="3.30.310.80">
    <property type="entry name" value="Kinase associated domain 1, KA1"/>
    <property type="match status" value="1"/>
</dbReference>
<keyword evidence="4" id="KW-0597">Phosphoprotein</keyword>
<dbReference type="Gene3D" id="1.10.8.10">
    <property type="entry name" value="DNA helicase RuvA subunit, C-terminal domain"/>
    <property type="match status" value="1"/>
</dbReference>
<dbReference type="InterPro" id="IPR032270">
    <property type="entry name" value="AMPK_C"/>
</dbReference>
<comment type="caution">
    <text evidence="14">The sequence shown here is derived from an EMBL/GenBank/DDBJ whole genome shotgun (WGS) entry which is preliminary data.</text>
</comment>
<dbReference type="GO" id="GO:0004674">
    <property type="term" value="F:protein serine/threonine kinase activity"/>
    <property type="evidence" value="ECO:0007669"/>
    <property type="project" value="UniProtKB-KW"/>
</dbReference>
<evidence type="ECO:0000256" key="7">
    <source>
        <dbReference type="ARBA" id="ARBA00022777"/>
    </source>
</evidence>
<proteinExistence type="inferred from homology"/>
<dbReference type="STRING" id="29170.A0A368G5A8"/>
<evidence type="ECO:0000313" key="14">
    <source>
        <dbReference type="EMBL" id="RCN38190.1"/>
    </source>
</evidence>
<evidence type="ECO:0000256" key="4">
    <source>
        <dbReference type="ARBA" id="ARBA00022553"/>
    </source>
</evidence>
<dbReference type="InterPro" id="IPR028375">
    <property type="entry name" value="KA1/Ssp2_C"/>
</dbReference>
<evidence type="ECO:0000256" key="2">
    <source>
        <dbReference type="ARBA" id="ARBA00012513"/>
    </source>
</evidence>
<gene>
    <name evidence="14" type="ORF">ANCCAN_15889</name>
</gene>
<keyword evidence="8" id="KW-0067">ATP-binding</keyword>
<keyword evidence="3" id="KW-0723">Serine/threonine-protein kinase</keyword>
<dbReference type="GO" id="GO:0043050">
    <property type="term" value="P:nematode pharyngeal pumping"/>
    <property type="evidence" value="ECO:0007669"/>
    <property type="project" value="UniProtKB-ARBA"/>
</dbReference>
<protein>
    <recommendedName>
        <fullName evidence="2">non-specific serine/threonine protein kinase</fullName>
        <ecNumber evidence="2">2.7.11.1</ecNumber>
    </recommendedName>
</protein>
<dbReference type="Pfam" id="PF21147">
    <property type="entry name" value="AMPK_alpha_AID"/>
    <property type="match status" value="1"/>
</dbReference>
<comment type="catalytic activity">
    <reaction evidence="10">
        <text>L-seryl-[protein] + ATP = O-phospho-L-seryl-[protein] + ADP + H(+)</text>
        <dbReference type="Rhea" id="RHEA:17989"/>
        <dbReference type="Rhea" id="RHEA-COMP:9863"/>
        <dbReference type="Rhea" id="RHEA-COMP:11604"/>
        <dbReference type="ChEBI" id="CHEBI:15378"/>
        <dbReference type="ChEBI" id="CHEBI:29999"/>
        <dbReference type="ChEBI" id="CHEBI:30616"/>
        <dbReference type="ChEBI" id="CHEBI:83421"/>
        <dbReference type="ChEBI" id="CHEBI:456216"/>
        <dbReference type="EC" id="2.7.11.1"/>
    </reaction>
</comment>